<evidence type="ECO:0000313" key="3">
    <source>
        <dbReference type="EMBL" id="QEE29732.1"/>
    </source>
</evidence>
<reference evidence="3 4" key="1">
    <citation type="submission" date="2019-08" db="EMBL/GenBank/DDBJ databases">
        <title>Complete genome sequence of Terriglobus albidus strain ORNL.</title>
        <authorList>
            <person name="Podar M."/>
        </authorList>
    </citation>
    <scope>NUCLEOTIDE SEQUENCE [LARGE SCALE GENOMIC DNA]</scope>
    <source>
        <strain evidence="3 4">ORNL</strain>
    </source>
</reference>
<dbReference type="EMBL" id="CP042806">
    <property type="protein sequence ID" value="QEE29732.1"/>
    <property type="molecule type" value="Genomic_DNA"/>
</dbReference>
<dbReference type="Proteomes" id="UP000321820">
    <property type="component" value="Chromosome"/>
</dbReference>
<dbReference type="KEGG" id="talb:FTW19_18120"/>
<gene>
    <name evidence="3" type="ORF">FTW19_18120</name>
</gene>
<feature type="domain" description="Activator of Hsp90 ATPase homologue 1/2-like C-terminal" evidence="2">
    <location>
        <begin position="59"/>
        <end position="193"/>
    </location>
</feature>
<name>A0A5B9ECA7_9BACT</name>
<keyword evidence="4" id="KW-1185">Reference proteome</keyword>
<dbReference type="AlphaFoldDB" id="A0A5B9ECA7"/>
<dbReference type="Gene3D" id="3.30.530.20">
    <property type="match status" value="1"/>
</dbReference>
<accession>A0A5B9ECA7</accession>
<dbReference type="InterPro" id="IPR013538">
    <property type="entry name" value="ASHA1/2-like_C"/>
</dbReference>
<dbReference type="OrthoDB" id="118413at2"/>
<comment type="similarity">
    <text evidence="1">Belongs to the AHA1 family.</text>
</comment>
<dbReference type="Pfam" id="PF08327">
    <property type="entry name" value="AHSA1"/>
    <property type="match status" value="1"/>
</dbReference>
<evidence type="ECO:0000313" key="4">
    <source>
        <dbReference type="Proteomes" id="UP000321820"/>
    </source>
</evidence>
<dbReference type="InterPro" id="IPR023393">
    <property type="entry name" value="START-like_dom_sf"/>
</dbReference>
<protein>
    <submittedName>
        <fullName evidence="3">ATPase</fullName>
    </submittedName>
</protein>
<sequence length="199" mass="22596">MAGRFPAFLGAKLPASGWPSGRDESGRSKEKEGEIGMQFGKLTQERLGAKQLVITRSFNAPRDLVVKANTQPEYVRRWLLGPPGWEMPICEMDLRVGGRYRWEWSHAESNMRMGLGGEYLELDLPRRMRVTQAFDDAWDGKQGIIETGFLEQGAQTVMKLTITYESEEILERVMQSPMASGMEMGYERLEALLNEMEGK</sequence>
<evidence type="ECO:0000256" key="1">
    <source>
        <dbReference type="ARBA" id="ARBA00006817"/>
    </source>
</evidence>
<proteinExistence type="inferred from homology"/>
<evidence type="ECO:0000259" key="2">
    <source>
        <dbReference type="Pfam" id="PF08327"/>
    </source>
</evidence>
<organism evidence="3 4">
    <name type="scientific">Terriglobus albidus</name>
    <dbReference type="NCBI Taxonomy" id="1592106"/>
    <lineage>
        <taxon>Bacteria</taxon>
        <taxon>Pseudomonadati</taxon>
        <taxon>Acidobacteriota</taxon>
        <taxon>Terriglobia</taxon>
        <taxon>Terriglobales</taxon>
        <taxon>Acidobacteriaceae</taxon>
        <taxon>Terriglobus</taxon>
    </lineage>
</organism>
<dbReference type="SUPFAM" id="SSF55961">
    <property type="entry name" value="Bet v1-like"/>
    <property type="match status" value="1"/>
</dbReference>